<dbReference type="NCBIfam" id="TIGR01493">
    <property type="entry name" value="HAD-SF-IA-v2"/>
    <property type="match status" value="1"/>
</dbReference>
<dbReference type="PANTHER" id="PTHR43316:SF9">
    <property type="entry name" value="ACID DEHALOGENASE, PUTATIVE (AFU_ORTHOLOGUE AFUA_6G14460)-RELATED"/>
    <property type="match status" value="1"/>
</dbReference>
<dbReference type="InterPro" id="IPR036412">
    <property type="entry name" value="HAD-like_sf"/>
</dbReference>
<dbReference type="SFLD" id="SFLDG01129">
    <property type="entry name" value="C1.5:_HAD__Beta-PGM__Phosphata"/>
    <property type="match status" value="1"/>
</dbReference>
<protein>
    <submittedName>
        <fullName evidence="3">Haloacid dehalogenase type II</fullName>
    </submittedName>
</protein>
<dbReference type="InterPro" id="IPR006439">
    <property type="entry name" value="HAD-SF_hydro_IA"/>
</dbReference>
<reference evidence="3 4" key="1">
    <citation type="submission" date="2021-04" db="EMBL/GenBank/DDBJ databases">
        <title>Whole genome sequence of Jiella sp. KSK16Y-1.</title>
        <authorList>
            <person name="Tuo L."/>
        </authorList>
    </citation>
    <scope>NUCLEOTIDE SEQUENCE [LARGE SCALE GENOMIC DNA]</scope>
    <source>
        <strain evidence="3 4">KSK16Y-1</strain>
    </source>
</reference>
<dbReference type="InterPro" id="IPR051540">
    <property type="entry name" value="S-2-haloacid_dehalogenase"/>
</dbReference>
<dbReference type="PANTHER" id="PTHR43316">
    <property type="entry name" value="HYDROLASE, HALOACID DELAHOGENASE-RELATED"/>
    <property type="match status" value="1"/>
</dbReference>
<dbReference type="NCBIfam" id="TIGR01428">
    <property type="entry name" value="HAD_type_II"/>
    <property type="match status" value="1"/>
</dbReference>
<dbReference type="InterPro" id="IPR023214">
    <property type="entry name" value="HAD_sf"/>
</dbReference>
<proteinExistence type="predicted"/>
<dbReference type="Gene3D" id="3.40.50.1000">
    <property type="entry name" value="HAD superfamily/HAD-like"/>
    <property type="match status" value="1"/>
</dbReference>
<dbReference type="SUPFAM" id="SSF56784">
    <property type="entry name" value="HAD-like"/>
    <property type="match status" value="1"/>
</dbReference>
<dbReference type="EMBL" id="JAGJCF010000007">
    <property type="protein sequence ID" value="MBP0616354.1"/>
    <property type="molecule type" value="Genomic_DNA"/>
</dbReference>
<sequence length="259" mass="29360">MGAKATNHPSKERYDLSRRSRSSRLARVGVQLPRKGYTAVFRPKFITFDCYGTLTHFQMAEKAREIYGARLKPELLERFIKNFAAYRLDEIMGDWKPYDQVLVNAVERACKRNGVDFHESEARQFYEAVPSWGPHPDVPAGLSKVAEEFPLVVLSNAMDAQIMSNVEKLGAPFAHVFTAQQANAYKPRFQAFEYMFDQLGCGPQDVLHVSSSFRYDLMSAHDLGIENKVWVNRGHEPANPYYGYTEIEDISGLPGVVGL</sequence>
<name>A0ABS4BK24_9HYPH</name>
<dbReference type="Pfam" id="PF00702">
    <property type="entry name" value="Hydrolase"/>
    <property type="match status" value="1"/>
</dbReference>
<dbReference type="Gene3D" id="1.10.150.750">
    <property type="match status" value="1"/>
</dbReference>
<gene>
    <name evidence="3" type="ORF">J6595_12250</name>
</gene>
<accession>A0ABS4BK24</accession>
<evidence type="ECO:0000256" key="2">
    <source>
        <dbReference type="SAM" id="MobiDB-lite"/>
    </source>
</evidence>
<evidence type="ECO:0000313" key="3">
    <source>
        <dbReference type="EMBL" id="MBP0616354.1"/>
    </source>
</evidence>
<keyword evidence="1" id="KW-0378">Hydrolase</keyword>
<dbReference type="PRINTS" id="PR00413">
    <property type="entry name" value="HADHALOGNASE"/>
</dbReference>
<organism evidence="3 4">
    <name type="scientific">Jiella mangrovi</name>
    <dbReference type="NCBI Taxonomy" id="2821407"/>
    <lineage>
        <taxon>Bacteria</taxon>
        <taxon>Pseudomonadati</taxon>
        <taxon>Pseudomonadota</taxon>
        <taxon>Alphaproteobacteria</taxon>
        <taxon>Hyphomicrobiales</taxon>
        <taxon>Aurantimonadaceae</taxon>
        <taxon>Jiella</taxon>
    </lineage>
</organism>
<comment type="caution">
    <text evidence="3">The sequence shown here is derived from an EMBL/GenBank/DDBJ whole genome shotgun (WGS) entry which is preliminary data.</text>
</comment>
<evidence type="ECO:0000313" key="4">
    <source>
        <dbReference type="Proteomes" id="UP000678276"/>
    </source>
</evidence>
<feature type="region of interest" description="Disordered" evidence="2">
    <location>
        <begin position="1"/>
        <end position="20"/>
    </location>
</feature>
<evidence type="ECO:0000256" key="1">
    <source>
        <dbReference type="ARBA" id="ARBA00022801"/>
    </source>
</evidence>
<dbReference type="CDD" id="cd02588">
    <property type="entry name" value="HAD_L2-DEX"/>
    <property type="match status" value="1"/>
</dbReference>
<dbReference type="SFLD" id="SFLDS00003">
    <property type="entry name" value="Haloacid_Dehalogenase"/>
    <property type="match status" value="1"/>
</dbReference>
<dbReference type="InterPro" id="IPR006328">
    <property type="entry name" value="2-HAD"/>
</dbReference>
<feature type="compositionally biased region" description="Basic and acidic residues" evidence="2">
    <location>
        <begin position="9"/>
        <end position="18"/>
    </location>
</feature>
<dbReference type="Proteomes" id="UP000678276">
    <property type="component" value="Unassembled WGS sequence"/>
</dbReference>
<keyword evidence="4" id="KW-1185">Reference proteome</keyword>